<dbReference type="SUPFAM" id="SSF52172">
    <property type="entry name" value="CheY-like"/>
    <property type="match status" value="1"/>
</dbReference>
<dbReference type="RefSeq" id="WP_349181964.1">
    <property type="nucleotide sequence ID" value="NZ_JBBNGS010000005.1"/>
</dbReference>
<dbReference type="Proteomes" id="UP001478817">
    <property type="component" value="Unassembled WGS sequence"/>
</dbReference>
<dbReference type="PANTHER" id="PTHR37299:SF1">
    <property type="entry name" value="STAGE 0 SPORULATION PROTEIN A HOMOLOG"/>
    <property type="match status" value="1"/>
</dbReference>
<sequence length="237" mass="26800">MLRVALVEDSQEEADTLTGHLDRYGRARDIRMTVARFSNAMEFMGARQVFDLVFLDIDLPGINGMELAGLIRAYDTEVAIIFVTNLAQFAVRGYEVNALDFVLKPVSYFNFAMRMDKVARLMRRKSEGHVVVETREQARVVSFDDLVYVAVNNHRLSYRVRGTDGFLESRGSLKAVETRLADGPFVLISSSCLVNMNYVRSYHGTSLLLTNGEELYFSRPKRREATEKIAAFFGGSI</sequence>
<feature type="modified residue" description="4-aspartylphosphate" evidence="1">
    <location>
        <position position="56"/>
    </location>
</feature>
<dbReference type="Gene3D" id="2.40.50.1020">
    <property type="entry name" value="LytTr DNA-binding domain"/>
    <property type="match status" value="1"/>
</dbReference>
<feature type="domain" description="Response regulatory" evidence="2">
    <location>
        <begin position="3"/>
        <end position="119"/>
    </location>
</feature>
<gene>
    <name evidence="4" type="ORF">AAAT05_03800</name>
</gene>
<proteinExistence type="predicted"/>
<dbReference type="PROSITE" id="PS50930">
    <property type="entry name" value="HTH_LYTTR"/>
    <property type="match status" value="1"/>
</dbReference>
<protein>
    <submittedName>
        <fullName evidence="4">LytTR family DNA-binding domain-containing protein</fullName>
    </submittedName>
</protein>
<dbReference type="GO" id="GO:0003677">
    <property type="term" value="F:DNA binding"/>
    <property type="evidence" value="ECO:0007669"/>
    <property type="project" value="UniProtKB-KW"/>
</dbReference>
<name>A0ABV1IEZ8_9ACTN</name>
<evidence type="ECO:0000313" key="5">
    <source>
        <dbReference type="Proteomes" id="UP001478817"/>
    </source>
</evidence>
<evidence type="ECO:0000256" key="1">
    <source>
        <dbReference type="PROSITE-ProRule" id="PRU00169"/>
    </source>
</evidence>
<evidence type="ECO:0000313" key="4">
    <source>
        <dbReference type="EMBL" id="MEQ2637461.1"/>
    </source>
</evidence>
<dbReference type="SMART" id="SM00448">
    <property type="entry name" value="REC"/>
    <property type="match status" value="1"/>
</dbReference>
<dbReference type="Gene3D" id="3.40.50.2300">
    <property type="match status" value="1"/>
</dbReference>
<dbReference type="InterPro" id="IPR011006">
    <property type="entry name" value="CheY-like_superfamily"/>
</dbReference>
<dbReference type="Pfam" id="PF00072">
    <property type="entry name" value="Response_reg"/>
    <property type="match status" value="1"/>
</dbReference>
<dbReference type="InterPro" id="IPR001789">
    <property type="entry name" value="Sig_transdc_resp-reg_receiver"/>
</dbReference>
<dbReference type="Pfam" id="PF04397">
    <property type="entry name" value="LytTR"/>
    <property type="match status" value="1"/>
</dbReference>
<dbReference type="SMART" id="SM00850">
    <property type="entry name" value="LytTR"/>
    <property type="match status" value="1"/>
</dbReference>
<keyword evidence="4" id="KW-0238">DNA-binding</keyword>
<accession>A0ABV1IEZ8</accession>
<reference evidence="4 5" key="1">
    <citation type="submission" date="2024-04" db="EMBL/GenBank/DDBJ databases">
        <title>Human intestinal bacterial collection.</title>
        <authorList>
            <person name="Pauvert C."/>
            <person name="Hitch T.C.A."/>
            <person name="Clavel T."/>
        </authorList>
    </citation>
    <scope>NUCLEOTIDE SEQUENCE [LARGE SCALE GENOMIC DNA]</scope>
    <source>
        <strain evidence="4 5">CLA-AA-H197</strain>
    </source>
</reference>
<feature type="domain" description="HTH LytTR-type" evidence="3">
    <location>
        <begin position="130"/>
        <end position="231"/>
    </location>
</feature>
<evidence type="ECO:0000259" key="2">
    <source>
        <dbReference type="PROSITE" id="PS50110"/>
    </source>
</evidence>
<dbReference type="EMBL" id="JBBNGS010000005">
    <property type="protein sequence ID" value="MEQ2637461.1"/>
    <property type="molecule type" value="Genomic_DNA"/>
</dbReference>
<evidence type="ECO:0000259" key="3">
    <source>
        <dbReference type="PROSITE" id="PS50930"/>
    </source>
</evidence>
<comment type="caution">
    <text evidence="4">The sequence shown here is derived from an EMBL/GenBank/DDBJ whole genome shotgun (WGS) entry which is preliminary data.</text>
</comment>
<dbReference type="InterPro" id="IPR046947">
    <property type="entry name" value="LytR-like"/>
</dbReference>
<dbReference type="InterPro" id="IPR007492">
    <property type="entry name" value="LytTR_DNA-bd_dom"/>
</dbReference>
<keyword evidence="5" id="KW-1185">Reference proteome</keyword>
<dbReference type="PANTHER" id="PTHR37299">
    <property type="entry name" value="TRANSCRIPTIONAL REGULATOR-RELATED"/>
    <property type="match status" value="1"/>
</dbReference>
<organism evidence="4 5">
    <name type="scientific">Paratractidigestivibacter faecalis</name>
    <dbReference type="NCBI Taxonomy" id="2292441"/>
    <lineage>
        <taxon>Bacteria</taxon>
        <taxon>Bacillati</taxon>
        <taxon>Actinomycetota</taxon>
        <taxon>Coriobacteriia</taxon>
        <taxon>Coriobacteriales</taxon>
        <taxon>Atopobiaceae</taxon>
        <taxon>Paratractidigestivibacter</taxon>
    </lineage>
</organism>
<dbReference type="PROSITE" id="PS50110">
    <property type="entry name" value="RESPONSE_REGULATORY"/>
    <property type="match status" value="1"/>
</dbReference>
<keyword evidence="1" id="KW-0597">Phosphoprotein</keyword>